<feature type="binding site" evidence="9">
    <location>
        <position position="139"/>
    </location>
    <ligand>
        <name>Mg(2+)</name>
        <dbReference type="ChEBI" id="CHEBI:18420"/>
    </ligand>
</feature>
<feature type="binding site" evidence="9">
    <location>
        <position position="63"/>
    </location>
    <ligand>
        <name>Mg(2+)</name>
        <dbReference type="ChEBI" id="CHEBI:18420"/>
    </ligand>
</feature>
<dbReference type="Gene3D" id="3.30.160.20">
    <property type="match status" value="1"/>
</dbReference>
<dbReference type="STRING" id="1161099.SAMN05444817_103147"/>
<dbReference type="HAMAP" id="MF_00104">
    <property type="entry name" value="RNase_III"/>
    <property type="match status" value="1"/>
</dbReference>
<dbReference type="GO" id="GO:0019843">
    <property type="term" value="F:rRNA binding"/>
    <property type="evidence" value="ECO:0007669"/>
    <property type="project" value="UniProtKB-KW"/>
</dbReference>
<dbReference type="Pfam" id="PF00035">
    <property type="entry name" value="dsrm"/>
    <property type="match status" value="1"/>
</dbReference>
<feature type="domain" description="DRBM" evidence="10">
    <location>
        <begin position="174"/>
        <end position="242"/>
    </location>
</feature>
<evidence type="ECO:0000256" key="7">
    <source>
        <dbReference type="ARBA" id="ARBA00022801"/>
    </source>
</evidence>
<dbReference type="PROSITE" id="PS00517">
    <property type="entry name" value="RNASE_3_1"/>
    <property type="match status" value="1"/>
</dbReference>
<dbReference type="GO" id="GO:0003725">
    <property type="term" value="F:double-stranded RNA binding"/>
    <property type="evidence" value="ECO:0007669"/>
    <property type="project" value="TreeGrafter"/>
</dbReference>
<keyword evidence="3 9" id="KW-0698">rRNA processing</keyword>
<evidence type="ECO:0000259" key="10">
    <source>
        <dbReference type="PROSITE" id="PS50137"/>
    </source>
</evidence>
<dbReference type="InterPro" id="IPR000999">
    <property type="entry name" value="RNase_III_dom"/>
</dbReference>
<dbReference type="PROSITE" id="PS50142">
    <property type="entry name" value="RNASE_3_2"/>
    <property type="match status" value="1"/>
</dbReference>
<name>A0A1N7J1S5_9CORY</name>
<dbReference type="OrthoDB" id="9805026at2"/>
<dbReference type="EMBL" id="FTOF01000003">
    <property type="protein sequence ID" value="SIS43249.1"/>
    <property type="molecule type" value="Genomic_DNA"/>
</dbReference>
<dbReference type="PANTHER" id="PTHR11207:SF0">
    <property type="entry name" value="RIBONUCLEASE 3"/>
    <property type="match status" value="1"/>
</dbReference>
<keyword evidence="9" id="KW-0699">rRNA-binding</keyword>
<evidence type="ECO:0000256" key="3">
    <source>
        <dbReference type="ARBA" id="ARBA00022552"/>
    </source>
</evidence>
<proteinExistence type="inferred from homology"/>
<feature type="domain" description="RNase III" evidence="11">
    <location>
        <begin position="40"/>
        <end position="150"/>
    </location>
</feature>
<feature type="active site" evidence="9">
    <location>
        <position position="139"/>
    </location>
</feature>
<evidence type="ECO:0000256" key="9">
    <source>
        <dbReference type="HAMAP-Rule" id="MF_00104"/>
    </source>
</evidence>
<keyword evidence="5 9" id="KW-0540">Nuclease</keyword>
<evidence type="ECO:0000259" key="11">
    <source>
        <dbReference type="PROSITE" id="PS50142"/>
    </source>
</evidence>
<evidence type="ECO:0000256" key="4">
    <source>
        <dbReference type="ARBA" id="ARBA00022664"/>
    </source>
</evidence>
<comment type="subunit">
    <text evidence="9">Homodimer.</text>
</comment>
<sequence>MPRAKKNKIPGDQALAEAFAAVDHTPLLDELGVEIDADELRLALTHRSFANEHGTLPNNERLEFVGDAVLGLTIANALFEKFPSRPESDLSPMRARIVSRYGLAEVAREIGLGAHILLGKGEETTGGRDKDSILADTTEAVLGAIYRQHGFNPTRDVILRLFGDKIDNAHWIQDWKTELQERVAELGGNPPVYTATAAGPEHEQVFTAQALIDGTSRGTGRGHNKKTAEQNAAREAFFYLKDHPETIALRKG</sequence>
<evidence type="ECO:0000256" key="5">
    <source>
        <dbReference type="ARBA" id="ARBA00022722"/>
    </source>
</evidence>
<evidence type="ECO:0000256" key="1">
    <source>
        <dbReference type="ARBA" id="ARBA00000109"/>
    </source>
</evidence>
<dbReference type="PROSITE" id="PS50137">
    <property type="entry name" value="DS_RBD"/>
    <property type="match status" value="1"/>
</dbReference>
<dbReference type="GO" id="GO:0046872">
    <property type="term" value="F:metal ion binding"/>
    <property type="evidence" value="ECO:0007669"/>
    <property type="project" value="UniProtKB-KW"/>
</dbReference>
<evidence type="ECO:0000313" key="13">
    <source>
        <dbReference type="Proteomes" id="UP000186292"/>
    </source>
</evidence>
<keyword evidence="4 9" id="KW-0507">mRNA processing</keyword>
<gene>
    <name evidence="9" type="primary">rnc</name>
    <name evidence="12" type="ORF">SAMN05444817_103147</name>
</gene>
<dbReference type="CDD" id="cd10845">
    <property type="entry name" value="DSRM_RNAse_III_family"/>
    <property type="match status" value="1"/>
</dbReference>
<dbReference type="GO" id="GO:0005737">
    <property type="term" value="C:cytoplasm"/>
    <property type="evidence" value="ECO:0007669"/>
    <property type="project" value="UniProtKB-SubCell"/>
</dbReference>
<dbReference type="GO" id="GO:0006397">
    <property type="term" value="P:mRNA processing"/>
    <property type="evidence" value="ECO:0007669"/>
    <property type="project" value="UniProtKB-UniRule"/>
</dbReference>
<keyword evidence="9" id="KW-0963">Cytoplasm</keyword>
<keyword evidence="13" id="KW-1185">Reference proteome</keyword>
<dbReference type="SMART" id="SM00535">
    <property type="entry name" value="RIBOc"/>
    <property type="match status" value="1"/>
</dbReference>
<dbReference type="Proteomes" id="UP000186292">
    <property type="component" value="Unassembled WGS sequence"/>
</dbReference>
<keyword evidence="7 9" id="KW-0378">Hydrolase</keyword>
<reference evidence="13" key="1">
    <citation type="submission" date="2017-01" db="EMBL/GenBank/DDBJ databases">
        <authorList>
            <person name="Varghese N."/>
            <person name="Submissions S."/>
        </authorList>
    </citation>
    <scope>NUCLEOTIDE SEQUENCE [LARGE SCALE GENOMIC DNA]</scope>
    <source>
        <strain evidence="13">DSM 44531</strain>
    </source>
</reference>
<comment type="similarity">
    <text evidence="2">Belongs to the ribonuclease III family.</text>
</comment>
<dbReference type="PANTHER" id="PTHR11207">
    <property type="entry name" value="RIBONUCLEASE III"/>
    <property type="match status" value="1"/>
</dbReference>
<dbReference type="GO" id="GO:0006364">
    <property type="term" value="P:rRNA processing"/>
    <property type="evidence" value="ECO:0007669"/>
    <property type="project" value="UniProtKB-UniRule"/>
</dbReference>
<dbReference type="GO" id="GO:0008033">
    <property type="term" value="P:tRNA processing"/>
    <property type="evidence" value="ECO:0007669"/>
    <property type="project" value="UniProtKB-KW"/>
</dbReference>
<dbReference type="FunFam" id="1.10.1520.10:FF:000001">
    <property type="entry name" value="Ribonuclease 3"/>
    <property type="match status" value="1"/>
</dbReference>
<feature type="binding site" evidence="9">
    <location>
        <position position="136"/>
    </location>
    <ligand>
        <name>Mg(2+)</name>
        <dbReference type="ChEBI" id="CHEBI:18420"/>
    </ligand>
</feature>
<dbReference type="Gene3D" id="1.10.1520.10">
    <property type="entry name" value="Ribonuclease III domain"/>
    <property type="match status" value="1"/>
</dbReference>
<keyword evidence="8 9" id="KW-0694">RNA-binding</keyword>
<protein>
    <recommendedName>
        <fullName evidence="9">Ribonuclease 3</fullName>
        <ecNumber evidence="9">3.1.26.3</ecNumber>
    </recommendedName>
    <alternativeName>
        <fullName evidence="9">Ribonuclease III</fullName>
        <shortName evidence="9">RNase III</shortName>
    </alternativeName>
</protein>
<evidence type="ECO:0000256" key="6">
    <source>
        <dbReference type="ARBA" id="ARBA00022759"/>
    </source>
</evidence>
<dbReference type="SUPFAM" id="SSF54768">
    <property type="entry name" value="dsRNA-binding domain-like"/>
    <property type="match status" value="1"/>
</dbReference>
<dbReference type="RefSeq" id="WP_076598764.1">
    <property type="nucleotide sequence ID" value="NZ_CP046976.1"/>
</dbReference>
<comment type="function">
    <text evidence="9">Digests double-stranded RNA. Involved in the processing of primary rRNA transcript to yield the immediate precursors to the large and small rRNAs (23S and 16S). Processes some mRNAs, and tRNAs when they are encoded in the rRNA operon. Processes pre-crRNA and tracrRNA of type II CRISPR loci if present in the organism.</text>
</comment>
<dbReference type="Pfam" id="PF14622">
    <property type="entry name" value="Ribonucleas_3_3"/>
    <property type="match status" value="1"/>
</dbReference>
<dbReference type="SMART" id="SM00358">
    <property type="entry name" value="DSRM"/>
    <property type="match status" value="1"/>
</dbReference>
<comment type="subcellular location">
    <subcellularLocation>
        <location evidence="9">Cytoplasm</location>
    </subcellularLocation>
</comment>
<dbReference type="EC" id="3.1.26.3" evidence="9"/>
<dbReference type="GO" id="GO:0004525">
    <property type="term" value="F:ribonuclease III activity"/>
    <property type="evidence" value="ECO:0007669"/>
    <property type="project" value="UniProtKB-UniRule"/>
</dbReference>
<dbReference type="InterPro" id="IPR011907">
    <property type="entry name" value="RNase_III"/>
</dbReference>
<comment type="cofactor">
    <cofactor evidence="9">
        <name>Mg(2+)</name>
        <dbReference type="ChEBI" id="CHEBI:18420"/>
    </cofactor>
</comment>
<evidence type="ECO:0000256" key="2">
    <source>
        <dbReference type="ARBA" id="ARBA00010183"/>
    </source>
</evidence>
<keyword evidence="9" id="KW-0479">Metal-binding</keyword>
<dbReference type="AlphaFoldDB" id="A0A1N7J1S5"/>
<dbReference type="GO" id="GO:0010468">
    <property type="term" value="P:regulation of gene expression"/>
    <property type="evidence" value="ECO:0007669"/>
    <property type="project" value="TreeGrafter"/>
</dbReference>
<accession>A0A1N7J1S5</accession>
<dbReference type="CDD" id="cd00593">
    <property type="entry name" value="RIBOc"/>
    <property type="match status" value="1"/>
</dbReference>
<dbReference type="InterPro" id="IPR036389">
    <property type="entry name" value="RNase_III_sf"/>
</dbReference>
<evidence type="ECO:0000313" key="12">
    <source>
        <dbReference type="EMBL" id="SIS43249.1"/>
    </source>
</evidence>
<dbReference type="InterPro" id="IPR014720">
    <property type="entry name" value="dsRBD_dom"/>
</dbReference>
<keyword evidence="9" id="KW-0819">tRNA processing</keyword>
<dbReference type="NCBIfam" id="TIGR02191">
    <property type="entry name" value="RNaseIII"/>
    <property type="match status" value="1"/>
</dbReference>
<keyword evidence="6 9" id="KW-0255">Endonuclease</keyword>
<feature type="active site" evidence="9">
    <location>
        <position position="67"/>
    </location>
</feature>
<dbReference type="SUPFAM" id="SSF69065">
    <property type="entry name" value="RNase III domain-like"/>
    <property type="match status" value="1"/>
</dbReference>
<evidence type="ECO:0000256" key="8">
    <source>
        <dbReference type="ARBA" id="ARBA00022884"/>
    </source>
</evidence>
<organism evidence="12 13">
    <name type="scientific">Corynebacterium appendicis CIP 107643</name>
    <dbReference type="NCBI Taxonomy" id="1161099"/>
    <lineage>
        <taxon>Bacteria</taxon>
        <taxon>Bacillati</taxon>
        <taxon>Actinomycetota</taxon>
        <taxon>Actinomycetes</taxon>
        <taxon>Mycobacteriales</taxon>
        <taxon>Corynebacteriaceae</taxon>
        <taxon>Corynebacterium</taxon>
    </lineage>
</organism>
<keyword evidence="9" id="KW-0460">Magnesium</keyword>
<comment type="catalytic activity">
    <reaction evidence="1 9">
        <text>Endonucleolytic cleavage to 5'-phosphomonoester.</text>
        <dbReference type="EC" id="3.1.26.3"/>
    </reaction>
</comment>